<evidence type="ECO:0000256" key="3">
    <source>
        <dbReference type="ARBA" id="ARBA00022691"/>
    </source>
</evidence>
<accession>A0A2I0IKS9</accession>
<evidence type="ECO:0000259" key="5">
    <source>
        <dbReference type="PROSITE" id="PS51320"/>
    </source>
</evidence>
<keyword evidence="1" id="KW-0489">Methyltransferase</keyword>
<proteinExistence type="predicted"/>
<dbReference type="PANTHER" id="PTHR12303:SF6">
    <property type="entry name" value="CARNOSINE N-METHYLTRANSFERASE"/>
    <property type="match status" value="1"/>
</dbReference>
<evidence type="ECO:0000256" key="1">
    <source>
        <dbReference type="ARBA" id="ARBA00022603"/>
    </source>
</evidence>
<dbReference type="SMART" id="SM00979">
    <property type="entry name" value="TIFY"/>
    <property type="match status" value="1"/>
</dbReference>
<keyword evidence="7" id="KW-1185">Reference proteome</keyword>
<comment type="caution">
    <text evidence="6">The sequence shown here is derived from an EMBL/GenBank/DDBJ whole genome shotgun (WGS) entry which is preliminary data.</text>
</comment>
<dbReference type="AlphaFoldDB" id="A0A2I0IKS9"/>
<protein>
    <recommendedName>
        <fullName evidence="5">Tify domain-containing protein</fullName>
    </recommendedName>
</protein>
<evidence type="ECO:0000256" key="2">
    <source>
        <dbReference type="ARBA" id="ARBA00022679"/>
    </source>
</evidence>
<dbReference type="GO" id="GO:0008757">
    <property type="term" value="F:S-adenosylmethionine-dependent methyltransferase activity"/>
    <property type="evidence" value="ECO:0007669"/>
    <property type="project" value="InterPro"/>
</dbReference>
<dbReference type="EMBL" id="PGOL01002859">
    <property type="protein sequence ID" value="PKI44615.1"/>
    <property type="molecule type" value="Genomic_DNA"/>
</dbReference>
<organism evidence="6 7">
    <name type="scientific">Punica granatum</name>
    <name type="common">Pomegranate</name>
    <dbReference type="NCBI Taxonomy" id="22663"/>
    <lineage>
        <taxon>Eukaryota</taxon>
        <taxon>Viridiplantae</taxon>
        <taxon>Streptophyta</taxon>
        <taxon>Embryophyta</taxon>
        <taxon>Tracheophyta</taxon>
        <taxon>Spermatophyta</taxon>
        <taxon>Magnoliopsida</taxon>
        <taxon>eudicotyledons</taxon>
        <taxon>Gunneridae</taxon>
        <taxon>Pentapetalae</taxon>
        <taxon>rosids</taxon>
        <taxon>malvids</taxon>
        <taxon>Myrtales</taxon>
        <taxon>Lythraceae</taxon>
        <taxon>Punica</taxon>
    </lineage>
</organism>
<sequence>MERNRTLDLSLFTSNTSPSSGRCYQNLSRDDPWHVYQQQITIFHNGRACSFDLTELQARAILLLASRGMGGTTTTNKTRHLEAATVPLKEGSRLYGPLAGLSMKKSLQSFLHERKRRAKASSPYPDAADEDVRRWERSYRKLPPAHKAVLSHYPQKFRKLRQCIAANSYFIFSMLQAFEPPLDMSQDVDITEHEHHDMPHDHQFSSERNICCAQTASTSGNAGSCECTEPVHRDENDSIHTSTKRMTSSQEEKRENVSEAGNSSSEAEPYKERCKHNSNEVAESNGNGPSSPGDWLSPSLQLDVPLVDVDKVRCIIRNIVRDWAAEGKKERDECYKPILEELDALFPNRSEESPPACLVPGAGLGRLALEISSMGFISQGNEFSYYMMICSNFVLNHTQTAEEWTIHPWIHSNCNSLSESDQLHPVSIPDIHPA</sequence>
<feature type="non-terminal residue" evidence="6">
    <location>
        <position position="434"/>
    </location>
</feature>
<feature type="domain" description="Tify" evidence="5">
    <location>
        <begin position="33"/>
        <end position="67"/>
    </location>
</feature>
<dbReference type="GO" id="GO:0032259">
    <property type="term" value="P:methylation"/>
    <property type="evidence" value="ECO:0007669"/>
    <property type="project" value="UniProtKB-KW"/>
</dbReference>
<dbReference type="Proteomes" id="UP000233551">
    <property type="component" value="Unassembled WGS sequence"/>
</dbReference>
<keyword evidence="2" id="KW-0808">Transferase</keyword>
<dbReference type="STRING" id="22663.A0A2I0IKS9"/>
<reference evidence="6 7" key="1">
    <citation type="submission" date="2017-11" db="EMBL/GenBank/DDBJ databases">
        <title>De-novo sequencing of pomegranate (Punica granatum L.) genome.</title>
        <authorList>
            <person name="Akparov Z."/>
            <person name="Amiraslanov A."/>
            <person name="Hajiyeva S."/>
            <person name="Abbasov M."/>
            <person name="Kaur K."/>
            <person name="Hamwieh A."/>
            <person name="Solovyev V."/>
            <person name="Salamov A."/>
            <person name="Braich B."/>
            <person name="Kosarev P."/>
            <person name="Mahmoud A."/>
            <person name="Hajiyev E."/>
            <person name="Babayeva S."/>
            <person name="Izzatullayeva V."/>
            <person name="Mammadov A."/>
            <person name="Mammadov A."/>
            <person name="Sharifova S."/>
            <person name="Ojaghi J."/>
            <person name="Eynullazada K."/>
            <person name="Bayramov B."/>
            <person name="Abdulazimova A."/>
            <person name="Shahmuradov I."/>
        </authorList>
    </citation>
    <scope>NUCLEOTIDE SEQUENCE [LARGE SCALE GENOMIC DNA]</scope>
    <source>
        <strain evidence="7">cv. AG2017</strain>
        <tissue evidence="6">Leaf</tissue>
    </source>
</reference>
<feature type="compositionally biased region" description="Basic and acidic residues" evidence="4">
    <location>
        <begin position="229"/>
        <end position="238"/>
    </location>
</feature>
<evidence type="ECO:0000313" key="6">
    <source>
        <dbReference type="EMBL" id="PKI44615.1"/>
    </source>
</evidence>
<dbReference type="InterPro" id="IPR010399">
    <property type="entry name" value="Tify_dom"/>
</dbReference>
<dbReference type="SMART" id="SM01296">
    <property type="entry name" value="N2227"/>
    <property type="match status" value="1"/>
</dbReference>
<feature type="compositionally biased region" description="Polar residues" evidence="4">
    <location>
        <begin position="239"/>
        <end position="249"/>
    </location>
</feature>
<dbReference type="Pfam" id="PF06200">
    <property type="entry name" value="tify"/>
    <property type="match status" value="1"/>
</dbReference>
<dbReference type="PROSITE" id="PS51320">
    <property type="entry name" value="TIFY"/>
    <property type="match status" value="1"/>
</dbReference>
<feature type="region of interest" description="Disordered" evidence="4">
    <location>
        <begin position="219"/>
        <end position="274"/>
    </location>
</feature>
<dbReference type="PANTHER" id="PTHR12303">
    <property type="entry name" value="CARNOSINE N-METHYLTRANSFERASE"/>
    <property type="match status" value="1"/>
</dbReference>
<evidence type="ECO:0000256" key="4">
    <source>
        <dbReference type="SAM" id="MobiDB-lite"/>
    </source>
</evidence>
<name>A0A2I0IKS9_PUNGR</name>
<dbReference type="Pfam" id="PF07942">
    <property type="entry name" value="CARME"/>
    <property type="match status" value="1"/>
</dbReference>
<gene>
    <name evidence="6" type="ORF">CRG98_034970</name>
</gene>
<evidence type="ECO:0000313" key="7">
    <source>
        <dbReference type="Proteomes" id="UP000233551"/>
    </source>
</evidence>
<dbReference type="InterPro" id="IPR012901">
    <property type="entry name" value="CARME"/>
</dbReference>
<keyword evidence="3" id="KW-0949">S-adenosyl-L-methionine</keyword>